<evidence type="ECO:0000256" key="2">
    <source>
        <dbReference type="ARBA" id="ARBA00022801"/>
    </source>
</evidence>
<dbReference type="RefSeq" id="XP_028544830.1">
    <property type="nucleotide sequence ID" value="XM_028689029.1"/>
</dbReference>
<dbReference type="GO" id="GO:0003676">
    <property type="term" value="F:nucleic acid binding"/>
    <property type="evidence" value="ECO:0007669"/>
    <property type="project" value="InterPro"/>
</dbReference>
<gene>
    <name evidence="7" type="ORF">PGO_122380</name>
</gene>
<dbReference type="Gene3D" id="3.40.50.300">
    <property type="entry name" value="P-loop containing nucleotide triphosphate hydrolases"/>
    <property type="match status" value="2"/>
</dbReference>
<dbReference type="InterPro" id="IPR014001">
    <property type="entry name" value="Helicase_ATP-bd"/>
</dbReference>
<dbReference type="SMART" id="SM00487">
    <property type="entry name" value="DEXDc"/>
    <property type="match status" value="1"/>
</dbReference>
<sequence length="592" mass="68470">MFIYFCHEFCYFLAAHIFSYELEAELETELETELEAELEAELAPHLAEESSSKAVHLDEWSVVPFTIYQGTTKIFIHRESKSHMVLVKRNGNRPLLRYSKLMRLFYIRKYLDRKCRESKKEKKTEMLGKTPKLEKTPLSCEPLTCRSKKKTISEGTPEVITFEELGVESWLIKISKSVQINYPTKIQQLCLPYIMKGNNVIATSETGTGKTICYCWSILQELNKNLFGIFALVLLPTRELVIQVIEQFFLYGFKVGIKAISCIGGFSLIEQRKSVLAKPHIIVGTPGRMSDIINNCEDVRNCFKRLEFLVLDEADLLLQKCYEMNLKIILENLPKSGNQDIGEGRDRSSIKRRRTLLFSSTITDSLNLLLESFPNDNLILVNANKKQKPLKNLDQRYIYIDEIAQLTYLVYLLRNKLADQSGIIFTDNCYRCELIYTVLSMLGKFSVESIHSSKDPKKRLATLAKVKNGFCKILVATDIISRGIDIPKTSFVINFDFPNDAVLYIHRIGRTARANRKGLAISFVDKRDINSFNHVKQIMKTALKLYRMNKKEVLQDMFKIGRVLKKAEMLLKEREDVRLENRHMQRFLHDSM</sequence>
<dbReference type="PROSITE" id="PS51192">
    <property type="entry name" value="HELICASE_ATP_BIND_1"/>
    <property type="match status" value="1"/>
</dbReference>
<dbReference type="InterPro" id="IPR027417">
    <property type="entry name" value="P-loop_NTPase"/>
</dbReference>
<dbReference type="EMBL" id="BDQF01000013">
    <property type="protein sequence ID" value="GAW82241.1"/>
    <property type="molecule type" value="Genomic_DNA"/>
</dbReference>
<accession>A0A1Y1JIA5</accession>
<evidence type="ECO:0000313" key="7">
    <source>
        <dbReference type="EMBL" id="GAW82241.1"/>
    </source>
</evidence>
<dbReference type="OrthoDB" id="10261904at2759"/>
<proteinExistence type="predicted"/>
<reference evidence="8" key="1">
    <citation type="submission" date="2017-04" db="EMBL/GenBank/DDBJ databases">
        <title>Plasmodium gonderi genome.</title>
        <authorList>
            <person name="Arisue N."/>
            <person name="Honma H."/>
            <person name="Kawai S."/>
            <person name="Tougan T."/>
            <person name="Tanabe K."/>
            <person name="Horii T."/>
        </authorList>
    </citation>
    <scope>NUCLEOTIDE SEQUENCE [LARGE SCALE GENOMIC DNA]</scope>
    <source>
        <strain evidence="8">ATCC 30045</strain>
    </source>
</reference>
<protein>
    <submittedName>
        <fullName evidence="7">DEAD/DEAH box helicase domain containing protein</fullName>
    </submittedName>
</protein>
<dbReference type="PANTHER" id="PTHR47959:SF24">
    <property type="entry name" value="ATP-DEPENDENT RNA HELICASE"/>
    <property type="match status" value="1"/>
</dbReference>
<dbReference type="SMART" id="SM00490">
    <property type="entry name" value="HELICc"/>
    <property type="match status" value="1"/>
</dbReference>
<evidence type="ECO:0000256" key="1">
    <source>
        <dbReference type="ARBA" id="ARBA00022741"/>
    </source>
</evidence>
<keyword evidence="3 7" id="KW-0347">Helicase</keyword>
<dbReference type="GeneID" id="39748978"/>
<comment type="caution">
    <text evidence="7">The sequence shown here is derived from an EMBL/GenBank/DDBJ whole genome shotgun (WGS) entry which is preliminary data.</text>
</comment>
<name>A0A1Y1JIA5_PLAGO</name>
<keyword evidence="2" id="KW-0378">Hydrolase</keyword>
<dbReference type="CDD" id="cd18787">
    <property type="entry name" value="SF2_C_DEAD"/>
    <property type="match status" value="1"/>
</dbReference>
<keyword evidence="4" id="KW-0067">ATP-binding</keyword>
<organism evidence="7 8">
    <name type="scientific">Plasmodium gonderi</name>
    <dbReference type="NCBI Taxonomy" id="77519"/>
    <lineage>
        <taxon>Eukaryota</taxon>
        <taxon>Sar</taxon>
        <taxon>Alveolata</taxon>
        <taxon>Apicomplexa</taxon>
        <taxon>Aconoidasida</taxon>
        <taxon>Haemosporida</taxon>
        <taxon>Plasmodiidae</taxon>
        <taxon>Plasmodium</taxon>
        <taxon>Plasmodium (Plasmodium)</taxon>
    </lineage>
</organism>
<feature type="domain" description="Helicase C-terminal" evidence="6">
    <location>
        <begin position="405"/>
        <end position="554"/>
    </location>
</feature>
<evidence type="ECO:0000259" key="5">
    <source>
        <dbReference type="PROSITE" id="PS51192"/>
    </source>
</evidence>
<evidence type="ECO:0000256" key="4">
    <source>
        <dbReference type="ARBA" id="ARBA00022840"/>
    </source>
</evidence>
<dbReference type="PANTHER" id="PTHR47959">
    <property type="entry name" value="ATP-DEPENDENT RNA HELICASE RHLE-RELATED"/>
    <property type="match status" value="1"/>
</dbReference>
<dbReference type="GO" id="GO:0003724">
    <property type="term" value="F:RNA helicase activity"/>
    <property type="evidence" value="ECO:0007669"/>
    <property type="project" value="TreeGrafter"/>
</dbReference>
<evidence type="ECO:0000259" key="6">
    <source>
        <dbReference type="PROSITE" id="PS51194"/>
    </source>
</evidence>
<dbReference type="AlphaFoldDB" id="A0A1Y1JIA5"/>
<dbReference type="GO" id="GO:0005829">
    <property type="term" value="C:cytosol"/>
    <property type="evidence" value="ECO:0007669"/>
    <property type="project" value="TreeGrafter"/>
</dbReference>
<keyword evidence="1" id="KW-0547">Nucleotide-binding</keyword>
<dbReference type="GO" id="GO:0005524">
    <property type="term" value="F:ATP binding"/>
    <property type="evidence" value="ECO:0007669"/>
    <property type="project" value="UniProtKB-KW"/>
</dbReference>
<dbReference type="SUPFAM" id="SSF52540">
    <property type="entry name" value="P-loop containing nucleoside triphosphate hydrolases"/>
    <property type="match status" value="1"/>
</dbReference>
<evidence type="ECO:0000313" key="8">
    <source>
        <dbReference type="Proteomes" id="UP000195521"/>
    </source>
</evidence>
<dbReference type="InterPro" id="IPR011545">
    <property type="entry name" value="DEAD/DEAH_box_helicase_dom"/>
</dbReference>
<dbReference type="Proteomes" id="UP000195521">
    <property type="component" value="Unassembled WGS sequence"/>
</dbReference>
<dbReference type="InterPro" id="IPR001650">
    <property type="entry name" value="Helicase_C-like"/>
</dbReference>
<dbReference type="PROSITE" id="PS51194">
    <property type="entry name" value="HELICASE_CTER"/>
    <property type="match status" value="1"/>
</dbReference>
<dbReference type="InterPro" id="IPR050079">
    <property type="entry name" value="DEAD_box_RNA_helicase"/>
</dbReference>
<feature type="domain" description="Helicase ATP-binding" evidence="5">
    <location>
        <begin position="191"/>
        <end position="380"/>
    </location>
</feature>
<dbReference type="OMA" id="GMPYPKQ"/>
<dbReference type="GO" id="GO:0016787">
    <property type="term" value="F:hydrolase activity"/>
    <property type="evidence" value="ECO:0007669"/>
    <property type="project" value="UniProtKB-KW"/>
</dbReference>
<keyword evidence="8" id="KW-1185">Reference proteome</keyword>
<dbReference type="Pfam" id="PF00271">
    <property type="entry name" value="Helicase_C"/>
    <property type="match status" value="1"/>
</dbReference>
<evidence type="ECO:0000256" key="3">
    <source>
        <dbReference type="ARBA" id="ARBA00022806"/>
    </source>
</evidence>
<dbReference type="Pfam" id="PF00270">
    <property type="entry name" value="DEAD"/>
    <property type="match status" value="1"/>
</dbReference>